<proteinExistence type="predicted"/>
<dbReference type="Pfam" id="PF07603">
    <property type="entry name" value="Lcl_C"/>
    <property type="match status" value="1"/>
</dbReference>
<keyword evidence="1" id="KW-0732">Signal</keyword>
<dbReference type="RefSeq" id="WP_305976695.1">
    <property type="nucleotide sequence ID" value="NZ_JAPJDZ010000045.1"/>
</dbReference>
<dbReference type="PANTHER" id="PTHR35812:SF1">
    <property type="entry name" value="LIPOPROTEIN"/>
    <property type="match status" value="1"/>
</dbReference>
<accession>A0ABT9I1R9</accession>
<dbReference type="EMBL" id="JAPJDZ010000045">
    <property type="protein sequence ID" value="MDP5137332.1"/>
    <property type="molecule type" value="Genomic_DNA"/>
</dbReference>
<comment type="caution">
    <text evidence="3">The sequence shown here is derived from an EMBL/GenBank/DDBJ whole genome shotgun (WGS) entry which is preliminary data.</text>
</comment>
<dbReference type="InterPro" id="IPR011460">
    <property type="entry name" value="Lcl_C"/>
</dbReference>
<gene>
    <name evidence="3" type="ORF">ORJ04_15355</name>
</gene>
<feature type="signal peptide" evidence="1">
    <location>
        <begin position="1"/>
        <end position="22"/>
    </location>
</feature>
<evidence type="ECO:0000313" key="3">
    <source>
        <dbReference type="EMBL" id="MDP5137332.1"/>
    </source>
</evidence>
<dbReference type="PANTHER" id="PTHR35812">
    <property type="entry name" value="LIPOPROTEIN"/>
    <property type="match status" value="1"/>
</dbReference>
<sequence>MITSLKPLFTFALLLSIGQAYAADCNDRVAKSTPTDNFVLNGDGTVTHKVTQLTWMRCVLGQEWQNNACVGEPAIMDWETALQGAVSLDFAGANNWRLPNVKELLAIVEERCTFPATNAEVFPGLPGGYYWTATSGSEIYNVVVDLRQGNTDSWYKVSPSPYLFLVRD</sequence>
<organism evidence="3 4">
    <name type="scientific">Rheinheimera baltica</name>
    <dbReference type="NCBI Taxonomy" id="67576"/>
    <lineage>
        <taxon>Bacteria</taxon>
        <taxon>Pseudomonadati</taxon>
        <taxon>Pseudomonadota</taxon>
        <taxon>Gammaproteobacteria</taxon>
        <taxon>Chromatiales</taxon>
        <taxon>Chromatiaceae</taxon>
        <taxon>Rheinheimera</taxon>
    </lineage>
</organism>
<protein>
    <submittedName>
        <fullName evidence="3">DUF1566 domain-containing protein</fullName>
    </submittedName>
</protein>
<evidence type="ECO:0000259" key="2">
    <source>
        <dbReference type="Pfam" id="PF07603"/>
    </source>
</evidence>
<evidence type="ECO:0000256" key="1">
    <source>
        <dbReference type="SAM" id="SignalP"/>
    </source>
</evidence>
<feature type="chain" id="PRO_5046391527" evidence="1">
    <location>
        <begin position="23"/>
        <end position="168"/>
    </location>
</feature>
<name>A0ABT9I1R9_9GAMM</name>
<keyword evidence="4" id="KW-1185">Reference proteome</keyword>
<feature type="domain" description="Lcl C-terminal" evidence="2">
    <location>
        <begin position="44"/>
        <end position="167"/>
    </location>
</feature>
<evidence type="ECO:0000313" key="4">
    <source>
        <dbReference type="Proteomes" id="UP001231109"/>
    </source>
</evidence>
<reference evidence="3 4" key="1">
    <citation type="submission" date="2022-11" db="EMBL/GenBank/DDBJ databases">
        <title>Viruses from the air-sea interface of a natural surface slick.</title>
        <authorList>
            <person name="Rahlff J."/>
            <person name="Holmfeldt K."/>
        </authorList>
    </citation>
    <scope>NUCLEOTIDE SEQUENCE [LARGE SCALE GENOMIC DNA]</scope>
    <source>
        <strain evidence="3 4">SMS4</strain>
    </source>
</reference>
<dbReference type="Proteomes" id="UP001231109">
    <property type="component" value="Unassembled WGS sequence"/>
</dbReference>